<dbReference type="SUPFAM" id="SSF103473">
    <property type="entry name" value="MFS general substrate transporter"/>
    <property type="match status" value="1"/>
</dbReference>
<comment type="subcellular location">
    <subcellularLocation>
        <location evidence="1">Membrane</location>
        <topology evidence="1">Multi-pass membrane protein</topology>
    </subcellularLocation>
</comment>
<gene>
    <name evidence="7" type="primary">Slc46a1-L5</name>
    <name evidence="7" type="ORF">Hamer_G014442</name>
</gene>
<dbReference type="GO" id="GO:0016020">
    <property type="term" value="C:membrane"/>
    <property type="evidence" value="ECO:0007669"/>
    <property type="project" value="UniProtKB-SubCell"/>
</dbReference>
<dbReference type="PANTHER" id="PTHR23507">
    <property type="entry name" value="ZGC:174356"/>
    <property type="match status" value="1"/>
</dbReference>
<evidence type="ECO:0000313" key="7">
    <source>
        <dbReference type="EMBL" id="KAG7163984.1"/>
    </source>
</evidence>
<dbReference type="Proteomes" id="UP000747542">
    <property type="component" value="Unassembled WGS sequence"/>
</dbReference>
<evidence type="ECO:0000259" key="6">
    <source>
        <dbReference type="PROSITE" id="PS50850"/>
    </source>
</evidence>
<feature type="transmembrane region" description="Helical" evidence="5">
    <location>
        <begin position="114"/>
        <end position="132"/>
    </location>
</feature>
<evidence type="ECO:0000256" key="4">
    <source>
        <dbReference type="ARBA" id="ARBA00023136"/>
    </source>
</evidence>
<dbReference type="InterPro" id="IPR005829">
    <property type="entry name" value="Sugar_transporter_CS"/>
</dbReference>
<reference evidence="7" key="1">
    <citation type="journal article" date="2021" name="Sci. Adv.">
        <title>The American lobster genome reveals insights on longevity, neural, and immune adaptations.</title>
        <authorList>
            <person name="Polinski J.M."/>
            <person name="Zimin A.V."/>
            <person name="Clark K.F."/>
            <person name="Kohn A.B."/>
            <person name="Sadowski N."/>
            <person name="Timp W."/>
            <person name="Ptitsyn A."/>
            <person name="Khanna P."/>
            <person name="Romanova D.Y."/>
            <person name="Williams P."/>
            <person name="Greenwood S.J."/>
            <person name="Moroz L.L."/>
            <person name="Walt D.R."/>
            <person name="Bodnar A.G."/>
        </authorList>
    </citation>
    <scope>NUCLEOTIDE SEQUENCE</scope>
    <source>
        <strain evidence="7">GMGI-L3</strain>
    </source>
</reference>
<dbReference type="EMBL" id="JAHLQT010026055">
    <property type="protein sequence ID" value="KAG7163984.1"/>
    <property type="molecule type" value="Genomic_DNA"/>
</dbReference>
<dbReference type="PROSITE" id="PS50850">
    <property type="entry name" value="MFS"/>
    <property type="match status" value="1"/>
</dbReference>
<dbReference type="AlphaFoldDB" id="A0A8J5MUZ6"/>
<keyword evidence="8" id="KW-1185">Reference proteome</keyword>
<keyword evidence="4 5" id="KW-0472">Membrane</keyword>
<dbReference type="PROSITE" id="PS00216">
    <property type="entry name" value="SUGAR_TRANSPORT_1"/>
    <property type="match status" value="1"/>
</dbReference>
<accession>A0A8J5MUZ6</accession>
<evidence type="ECO:0000256" key="1">
    <source>
        <dbReference type="ARBA" id="ARBA00004141"/>
    </source>
</evidence>
<dbReference type="Pfam" id="PF07690">
    <property type="entry name" value="MFS_1"/>
    <property type="match status" value="1"/>
</dbReference>
<dbReference type="InterPro" id="IPR020846">
    <property type="entry name" value="MFS_dom"/>
</dbReference>
<evidence type="ECO:0000256" key="5">
    <source>
        <dbReference type="SAM" id="Phobius"/>
    </source>
</evidence>
<comment type="caution">
    <text evidence="7">The sequence shown here is derived from an EMBL/GenBank/DDBJ whole genome shotgun (WGS) entry which is preliminary data.</text>
</comment>
<dbReference type="Gene3D" id="1.20.1250.20">
    <property type="entry name" value="MFS general substrate transporter like domains"/>
    <property type="match status" value="1"/>
</dbReference>
<evidence type="ECO:0000256" key="3">
    <source>
        <dbReference type="ARBA" id="ARBA00022989"/>
    </source>
</evidence>
<dbReference type="InterPro" id="IPR036259">
    <property type="entry name" value="MFS_trans_sf"/>
</dbReference>
<dbReference type="InterPro" id="IPR011701">
    <property type="entry name" value="MFS"/>
</dbReference>
<organism evidence="7 8">
    <name type="scientific">Homarus americanus</name>
    <name type="common">American lobster</name>
    <dbReference type="NCBI Taxonomy" id="6706"/>
    <lineage>
        <taxon>Eukaryota</taxon>
        <taxon>Metazoa</taxon>
        <taxon>Ecdysozoa</taxon>
        <taxon>Arthropoda</taxon>
        <taxon>Crustacea</taxon>
        <taxon>Multicrustacea</taxon>
        <taxon>Malacostraca</taxon>
        <taxon>Eumalacostraca</taxon>
        <taxon>Eucarida</taxon>
        <taxon>Decapoda</taxon>
        <taxon>Pleocyemata</taxon>
        <taxon>Astacidea</taxon>
        <taxon>Nephropoidea</taxon>
        <taxon>Nephropidae</taxon>
        <taxon>Homarus</taxon>
    </lineage>
</organism>
<dbReference type="GO" id="GO:0022857">
    <property type="term" value="F:transmembrane transporter activity"/>
    <property type="evidence" value="ECO:0007669"/>
    <property type="project" value="InterPro"/>
</dbReference>
<feature type="domain" description="Major facilitator superfamily (MFS) profile" evidence="6">
    <location>
        <begin position="34"/>
        <end position="312"/>
    </location>
</feature>
<evidence type="ECO:0000256" key="2">
    <source>
        <dbReference type="ARBA" id="ARBA00022692"/>
    </source>
</evidence>
<sequence>MAQTQPQPEKRSLWRKFTDCLGTISVEPIMLLDGLAYSNMVVLVENLQMDKVCEVNLNQTREVCGNLSQHKEVKDSMSKEVSVFAMYNGIITAVIPLFFILFMGAWSDKYGRKVPLAVSTIGHLFYSLGYLVSSMVDTWPVEYLLAVALLDSLGGGTVSFLTAANSYISDVTSEESRTSRVGLANSIWFLGGPIGTLIGTYIYKAGGYQVLFGTSLSMYVVSLFYISFFLPESHGPFANVQKLEILPPKQSLRLRESVAWVYGIDKANKKKVMQTKSVLKRAKSITFGMMLRDFLNPRIHRQLQVHTEEEGR</sequence>
<keyword evidence="3 5" id="KW-1133">Transmembrane helix</keyword>
<keyword evidence="2 5" id="KW-0812">Transmembrane</keyword>
<dbReference type="PANTHER" id="PTHR23507:SF1">
    <property type="entry name" value="FI18259P1-RELATED"/>
    <property type="match status" value="1"/>
</dbReference>
<evidence type="ECO:0000313" key="8">
    <source>
        <dbReference type="Proteomes" id="UP000747542"/>
    </source>
</evidence>
<protein>
    <submittedName>
        <fullName evidence="7">Proton-coupled folate transporter-like 5</fullName>
    </submittedName>
</protein>
<feature type="transmembrane region" description="Helical" evidence="5">
    <location>
        <begin position="210"/>
        <end position="230"/>
    </location>
</feature>
<feature type="transmembrane region" description="Helical" evidence="5">
    <location>
        <begin position="144"/>
        <end position="163"/>
    </location>
</feature>
<feature type="transmembrane region" description="Helical" evidence="5">
    <location>
        <begin position="81"/>
        <end position="102"/>
    </location>
</feature>
<feature type="transmembrane region" description="Helical" evidence="5">
    <location>
        <begin position="183"/>
        <end position="203"/>
    </location>
</feature>
<name>A0A8J5MUZ6_HOMAM</name>
<proteinExistence type="predicted"/>